<comment type="caution">
    <text evidence="9">The sequence shown here is derived from an EMBL/GenBank/DDBJ whole genome shotgun (WGS) entry which is preliminary data.</text>
</comment>
<feature type="transmembrane region" description="Helical" evidence="7">
    <location>
        <begin position="135"/>
        <end position="160"/>
    </location>
</feature>
<dbReference type="NCBIfam" id="TIGR00786">
    <property type="entry name" value="dctM"/>
    <property type="match status" value="1"/>
</dbReference>
<dbReference type="RefSeq" id="WP_054361353.1">
    <property type="nucleotide sequence ID" value="NZ_LJYW01000001.1"/>
</dbReference>
<reference evidence="9 10" key="1">
    <citation type="submission" date="2015-09" db="EMBL/GenBank/DDBJ databases">
        <authorList>
            <person name="Jackson K.R."/>
            <person name="Lunt B.L."/>
            <person name="Fisher J.N.B."/>
            <person name="Gardner A.V."/>
            <person name="Bailey M.E."/>
            <person name="Deus L.M."/>
            <person name="Earl A.S."/>
            <person name="Gibby P.D."/>
            <person name="Hartmann K.A."/>
            <person name="Liu J.E."/>
            <person name="Manci A.M."/>
            <person name="Nielsen D.A."/>
            <person name="Solomon M.B."/>
            <person name="Breakwell D.P."/>
            <person name="Burnett S.H."/>
            <person name="Grose J.H."/>
        </authorList>
    </citation>
    <scope>NUCLEOTIDE SEQUENCE [LARGE SCALE GENOMIC DNA]</scope>
    <source>
        <strain evidence="9 10">16</strain>
    </source>
</reference>
<proteinExistence type="inferred from homology"/>
<gene>
    <name evidence="9" type="ORF">ABB55_25570</name>
</gene>
<evidence type="ECO:0000256" key="3">
    <source>
        <dbReference type="ARBA" id="ARBA00022519"/>
    </source>
</evidence>
<feature type="transmembrane region" description="Helical" evidence="7">
    <location>
        <begin position="313"/>
        <end position="346"/>
    </location>
</feature>
<feature type="domain" description="TRAP C4-dicarboxylate transport system permease DctM subunit" evidence="8">
    <location>
        <begin position="6"/>
        <end position="416"/>
    </location>
</feature>
<evidence type="ECO:0000256" key="5">
    <source>
        <dbReference type="ARBA" id="ARBA00022989"/>
    </source>
</evidence>
<keyword evidence="5 7" id="KW-1133">Transmembrane helix</keyword>
<evidence type="ECO:0000256" key="7">
    <source>
        <dbReference type="RuleBase" id="RU369079"/>
    </source>
</evidence>
<protein>
    <recommendedName>
        <fullName evidence="7">TRAP transporter large permease protein</fullName>
    </recommendedName>
</protein>
<keyword evidence="3 7" id="KW-0997">Cell inner membrane</keyword>
<dbReference type="PANTHER" id="PTHR33362">
    <property type="entry name" value="SIALIC ACID TRAP TRANSPORTER PERMEASE PROTEIN SIAT-RELATED"/>
    <property type="match status" value="1"/>
</dbReference>
<comment type="function">
    <text evidence="7">Part of the tripartite ATP-independent periplasmic (TRAP) transport system.</text>
</comment>
<evidence type="ECO:0000259" key="8">
    <source>
        <dbReference type="Pfam" id="PF06808"/>
    </source>
</evidence>
<feature type="transmembrane region" description="Helical" evidence="7">
    <location>
        <begin position="237"/>
        <end position="256"/>
    </location>
</feature>
<comment type="subcellular location">
    <subcellularLocation>
        <location evidence="1 7">Cell inner membrane</location>
        <topology evidence="1 7">Multi-pass membrane protein</topology>
    </subcellularLocation>
</comment>
<feature type="transmembrane region" description="Helical" evidence="7">
    <location>
        <begin position="358"/>
        <end position="384"/>
    </location>
</feature>
<evidence type="ECO:0000256" key="2">
    <source>
        <dbReference type="ARBA" id="ARBA00022475"/>
    </source>
</evidence>
<dbReference type="GO" id="GO:0005886">
    <property type="term" value="C:plasma membrane"/>
    <property type="evidence" value="ECO:0007669"/>
    <property type="project" value="UniProtKB-SubCell"/>
</dbReference>
<evidence type="ECO:0000313" key="9">
    <source>
        <dbReference type="EMBL" id="KPL55186.1"/>
    </source>
</evidence>
<feature type="transmembrane region" description="Helical" evidence="7">
    <location>
        <begin position="210"/>
        <end position="231"/>
    </location>
</feature>
<feature type="transmembrane region" description="Helical" evidence="7">
    <location>
        <begin position="268"/>
        <end position="293"/>
    </location>
</feature>
<name>A0A0P6VVX4_9HYPH</name>
<keyword evidence="4 7" id="KW-0812">Transmembrane</keyword>
<dbReference type="Proteomes" id="UP000048984">
    <property type="component" value="Unassembled WGS sequence"/>
</dbReference>
<feature type="transmembrane region" description="Helical" evidence="7">
    <location>
        <begin position="46"/>
        <end position="68"/>
    </location>
</feature>
<evidence type="ECO:0000313" key="10">
    <source>
        <dbReference type="Proteomes" id="UP000048984"/>
    </source>
</evidence>
<feature type="transmembrane region" description="Helical" evidence="7">
    <location>
        <begin position="396"/>
        <end position="420"/>
    </location>
</feature>
<dbReference type="InterPro" id="IPR010656">
    <property type="entry name" value="DctM"/>
</dbReference>
<dbReference type="PANTHER" id="PTHR33362:SF2">
    <property type="entry name" value="TRAP TRANSPORTER LARGE PERMEASE PROTEIN"/>
    <property type="match status" value="1"/>
</dbReference>
<feature type="transmembrane region" description="Helical" evidence="7">
    <location>
        <begin position="6"/>
        <end position="34"/>
    </location>
</feature>
<dbReference type="EMBL" id="LJYW01000001">
    <property type="protein sequence ID" value="KPL55186.1"/>
    <property type="molecule type" value="Genomic_DNA"/>
</dbReference>
<sequence>MTAILFAAFFVTLAIGVPIAFGMGVATVVALAWGGTIPLSIAPHKMVNAVNSFPLVALPLFILAGALAGETSIAPRLVRFANALVGHIRGGLGHVNVAASMFFGGISGSAVADVAAIGSLMIPAMEKQGYTRTDAGAITITASVIGILIPPSIPMVLYGVTVGESIGALFLAGLVPGILVGLALMTAVFFMSKRKGWPQSERRASAGELWASFTAAFPSLLLPVFLLGSIVSGVVTATEAGVIGVAYALFLGGVVYRDYTPGELFRILIDTAISTAIPLLVLATTSVAAWIIAIERFPAAIVGFFNQAQLGPIAVLALINVFLLIVGMLMDLVPALILFAPILLPVAKAAGMEPIQFGVLMVVNLGIGLVTPPVGNCLFVGAVIARVPVMQLVRAALPFIAVNIAVLGLVTYVPAISLWLPKLFY</sequence>
<dbReference type="AlphaFoldDB" id="A0A0P6VVX4"/>
<dbReference type="PIRSF" id="PIRSF006066">
    <property type="entry name" value="HI0050"/>
    <property type="match status" value="1"/>
</dbReference>
<reference evidence="9 10" key="2">
    <citation type="submission" date="2015-10" db="EMBL/GenBank/DDBJ databases">
        <title>Draft Genome Sequence of Prosthecomicrobium hirschii ATCC 27832.</title>
        <authorList>
            <person name="Daniel J."/>
            <person name="Givan S.A."/>
            <person name="Brun Y.V."/>
            <person name="Brown P.J."/>
        </authorList>
    </citation>
    <scope>NUCLEOTIDE SEQUENCE [LARGE SCALE GENOMIC DNA]</scope>
    <source>
        <strain evidence="9 10">16</strain>
    </source>
</reference>
<keyword evidence="7" id="KW-0813">Transport</keyword>
<keyword evidence="6 7" id="KW-0472">Membrane</keyword>
<dbReference type="STRING" id="665126.ABB55_25570"/>
<dbReference type="Pfam" id="PF06808">
    <property type="entry name" value="DctM"/>
    <property type="match status" value="1"/>
</dbReference>
<organism evidence="9 10">
    <name type="scientific">Prosthecodimorpha hirschii</name>
    <dbReference type="NCBI Taxonomy" id="665126"/>
    <lineage>
        <taxon>Bacteria</taxon>
        <taxon>Pseudomonadati</taxon>
        <taxon>Pseudomonadota</taxon>
        <taxon>Alphaproteobacteria</taxon>
        <taxon>Hyphomicrobiales</taxon>
        <taxon>Ancalomicrobiaceae</taxon>
        <taxon>Prosthecodimorpha</taxon>
    </lineage>
</organism>
<comment type="similarity">
    <text evidence="7">Belongs to the TRAP transporter large permease family.</text>
</comment>
<evidence type="ECO:0000256" key="6">
    <source>
        <dbReference type="ARBA" id="ARBA00023136"/>
    </source>
</evidence>
<evidence type="ECO:0000256" key="4">
    <source>
        <dbReference type="ARBA" id="ARBA00022692"/>
    </source>
</evidence>
<dbReference type="InterPro" id="IPR004681">
    <property type="entry name" value="TRAP_DctM"/>
</dbReference>
<dbReference type="GO" id="GO:0022857">
    <property type="term" value="F:transmembrane transporter activity"/>
    <property type="evidence" value="ECO:0007669"/>
    <property type="project" value="UniProtKB-UniRule"/>
</dbReference>
<comment type="subunit">
    <text evidence="7">The complex comprises the extracytoplasmic solute receptor protein and the two transmembrane proteins.</text>
</comment>
<accession>A0A0P6VVX4</accession>
<feature type="transmembrane region" description="Helical" evidence="7">
    <location>
        <begin position="166"/>
        <end position="190"/>
    </location>
</feature>
<evidence type="ECO:0000256" key="1">
    <source>
        <dbReference type="ARBA" id="ARBA00004429"/>
    </source>
</evidence>
<keyword evidence="2" id="KW-1003">Cell membrane</keyword>
<feature type="transmembrane region" description="Helical" evidence="7">
    <location>
        <begin position="101"/>
        <end position="123"/>
    </location>
</feature>
<keyword evidence="10" id="KW-1185">Reference proteome</keyword>